<dbReference type="HOGENOM" id="CLU_301475_0_0_1"/>
<feature type="compositionally biased region" description="Polar residues" evidence="1">
    <location>
        <begin position="751"/>
        <end position="763"/>
    </location>
</feature>
<feature type="region of interest" description="Disordered" evidence="1">
    <location>
        <begin position="372"/>
        <end position="414"/>
    </location>
</feature>
<feature type="region of interest" description="Disordered" evidence="1">
    <location>
        <begin position="751"/>
        <end position="838"/>
    </location>
</feature>
<accession>A0A067M614</accession>
<feature type="region of interest" description="Disordered" evidence="1">
    <location>
        <begin position="584"/>
        <end position="718"/>
    </location>
</feature>
<feature type="compositionally biased region" description="Basic residues" evidence="1">
    <location>
        <begin position="205"/>
        <end position="214"/>
    </location>
</feature>
<sequence length="991" mass="107145">MDLGEGDLPPHAQDAHSTRNSTRDRSAPSLSERKLPSRSCSHDVGINKVGISLPTDRLTRLLSVDQNHGAPPPYASNVYAGAGTQDRIGVFEGEEDATARPKHTEREKQPREGPRPLVLQSSHTAIKRAASRSPTVPARTPELYKGDPCPSIHITQPSSDSDREIGPQERAPVLHGDYPCFPSPHTNDRQDDNPSVTDGDESFARARRSRSARKLAHDGSVPSPGEGSPSSRSYSHDTGVDVFGASLPNDWLTRVLSLSRDSEPDAPSTRLFTPATPSPTEYDSSYTLHREWQAIAHETRIYGSSMPSPRPSTIYCPESGSESQINGSCVFQTRVDDLALFSTNNRESSYSLHCERQFLDRQTRRLDKGAFGTRLPTQDDVPRASCDHNPGANASNALQRGSNEPLHREKCSESRSHGSCAFKTRFDDFASFSIDEHGLPPSLHYEWQSVDRQTRAIGTNASRTRLSTRDEVPRSSNGHGAGIYASNASFTGYSNPSHTDSMSDSRPLGVKASYTHLLPHGKFIGQPNNVHNGVLDTCASSTRSISHAGHGNELAYSLQPVDRKNGVKDDVVSLLQGGRDLIGYNDDDGLSSPPNPAGHLPHHNNGRRESYPGLRTPPASNDLVIGNHTPSGRPVLREPWPSTGSASPQKARRRQRGRSSRENDDRENPSGSQAANGEDNRENGSSSTRELNELLSAHGDHDDDAGHRSATPTSVLVPGTDACKTRLSVHDGPVAATISDDDATHSLHRTWQSAHRENGSNSPVLDFYGGRNPTGGIDSHQNAENESITRKMTNDDDGEPPSSLCLAGRSPHRDNGLPRPPHSSQVAYTPLIKPNDQDNDVERRLVNSHDRDCGAPSSSAGISGEISYSLHDMGQPTDHKNGVNNDVLGFLQGGRDPTESTAHGDDDVVLGHFAFNMRPSAHDDPAPSTTLNGELSNLLHNAWQAVDGVDHAVSDFSQGGRDPADRAAFIETAHFGGGIVITVRGRATAPL</sequence>
<dbReference type="InParanoid" id="A0A067M614"/>
<feature type="compositionally biased region" description="Basic and acidic residues" evidence="1">
    <location>
        <begin position="698"/>
        <end position="707"/>
    </location>
</feature>
<reference evidence="3" key="1">
    <citation type="journal article" date="2014" name="Proc. Natl. Acad. Sci. U.S.A.">
        <title>Extensive sampling of basidiomycete genomes demonstrates inadequacy of the white-rot/brown-rot paradigm for wood decay fungi.</title>
        <authorList>
            <person name="Riley R."/>
            <person name="Salamov A.A."/>
            <person name="Brown D.W."/>
            <person name="Nagy L.G."/>
            <person name="Floudas D."/>
            <person name="Held B.W."/>
            <person name="Levasseur A."/>
            <person name="Lombard V."/>
            <person name="Morin E."/>
            <person name="Otillar R."/>
            <person name="Lindquist E.A."/>
            <person name="Sun H."/>
            <person name="LaButti K.M."/>
            <person name="Schmutz J."/>
            <person name="Jabbour D."/>
            <person name="Luo H."/>
            <person name="Baker S.E."/>
            <person name="Pisabarro A.G."/>
            <person name="Walton J.D."/>
            <person name="Blanchette R.A."/>
            <person name="Henrissat B."/>
            <person name="Martin F."/>
            <person name="Cullen D."/>
            <person name="Hibbett D.S."/>
            <person name="Grigoriev I.V."/>
        </authorList>
    </citation>
    <scope>NUCLEOTIDE SEQUENCE [LARGE SCALE GENOMIC DNA]</scope>
    <source>
        <strain evidence="3">FD-172 SS1</strain>
    </source>
</reference>
<feature type="compositionally biased region" description="Low complexity" evidence="1">
    <location>
        <begin position="219"/>
        <end position="233"/>
    </location>
</feature>
<feature type="region of interest" description="Disordered" evidence="1">
    <location>
        <begin position="458"/>
        <end position="486"/>
    </location>
</feature>
<protein>
    <submittedName>
        <fullName evidence="2">Uncharacterized protein</fullName>
    </submittedName>
</protein>
<evidence type="ECO:0000256" key="1">
    <source>
        <dbReference type="SAM" id="MobiDB-lite"/>
    </source>
</evidence>
<feature type="compositionally biased region" description="Basic and acidic residues" evidence="1">
    <location>
        <begin position="405"/>
        <end position="414"/>
    </location>
</feature>
<feature type="region of interest" description="Disordered" evidence="1">
    <location>
        <begin position="92"/>
        <end position="239"/>
    </location>
</feature>
<proteinExistence type="predicted"/>
<dbReference type="EMBL" id="KL198070">
    <property type="protein sequence ID" value="KDQ10150.1"/>
    <property type="molecule type" value="Genomic_DNA"/>
</dbReference>
<feature type="compositionally biased region" description="Polar residues" evidence="1">
    <location>
        <begin position="392"/>
        <end position="402"/>
    </location>
</feature>
<feature type="region of interest" description="Disordered" evidence="1">
    <location>
        <begin position="1"/>
        <end position="50"/>
    </location>
</feature>
<gene>
    <name evidence="2" type="ORF">BOTBODRAFT_178350</name>
</gene>
<keyword evidence="3" id="KW-1185">Reference proteome</keyword>
<name>A0A067M614_BOTB1</name>
<feature type="compositionally biased region" description="Basic and acidic residues" evidence="1">
    <location>
        <begin position="781"/>
        <end position="794"/>
    </location>
</feature>
<organism evidence="2 3">
    <name type="scientific">Botryobasidium botryosum (strain FD-172 SS1)</name>
    <dbReference type="NCBI Taxonomy" id="930990"/>
    <lineage>
        <taxon>Eukaryota</taxon>
        <taxon>Fungi</taxon>
        <taxon>Dikarya</taxon>
        <taxon>Basidiomycota</taxon>
        <taxon>Agaricomycotina</taxon>
        <taxon>Agaricomycetes</taxon>
        <taxon>Cantharellales</taxon>
        <taxon>Botryobasidiaceae</taxon>
        <taxon>Botryobasidium</taxon>
    </lineage>
</organism>
<feature type="compositionally biased region" description="Basic and acidic residues" evidence="1">
    <location>
        <begin position="13"/>
        <end position="35"/>
    </location>
</feature>
<feature type="compositionally biased region" description="Basic and acidic residues" evidence="1">
    <location>
        <begin position="97"/>
        <end position="114"/>
    </location>
</feature>
<feature type="region of interest" description="Disordered" evidence="1">
    <location>
        <begin position="260"/>
        <end position="283"/>
    </location>
</feature>
<feature type="compositionally biased region" description="Basic and acidic residues" evidence="1">
    <location>
        <begin position="659"/>
        <end position="668"/>
    </location>
</feature>
<dbReference type="Proteomes" id="UP000027195">
    <property type="component" value="Unassembled WGS sequence"/>
</dbReference>
<dbReference type="AlphaFoldDB" id="A0A067M614"/>
<evidence type="ECO:0000313" key="3">
    <source>
        <dbReference type="Proteomes" id="UP000027195"/>
    </source>
</evidence>
<evidence type="ECO:0000313" key="2">
    <source>
        <dbReference type="EMBL" id="KDQ10150.1"/>
    </source>
</evidence>